<dbReference type="EMBL" id="CP046455">
    <property type="protein sequence ID" value="QGU06815.1"/>
    <property type="molecule type" value="Genomic_DNA"/>
</dbReference>
<dbReference type="InterPro" id="IPR034660">
    <property type="entry name" value="DinB/YfiT-like"/>
</dbReference>
<evidence type="ECO:0000313" key="4">
    <source>
        <dbReference type="Proteomes" id="UP000424462"/>
    </source>
</evidence>
<dbReference type="GO" id="GO:0046872">
    <property type="term" value="F:metal ion binding"/>
    <property type="evidence" value="ECO:0007669"/>
    <property type="project" value="InterPro"/>
</dbReference>
<evidence type="ECO:0000256" key="1">
    <source>
        <dbReference type="SAM" id="MobiDB-lite"/>
    </source>
</evidence>
<dbReference type="RefSeq" id="WP_156230390.1">
    <property type="nucleotide sequence ID" value="NZ_CP046455.1"/>
</dbReference>
<dbReference type="Gene3D" id="1.20.120.450">
    <property type="entry name" value="dinb family like domain"/>
    <property type="match status" value="1"/>
</dbReference>
<dbReference type="SUPFAM" id="SSF109854">
    <property type="entry name" value="DinB/YfiT-like putative metalloenzymes"/>
    <property type="match status" value="1"/>
</dbReference>
<dbReference type="InterPro" id="IPR036527">
    <property type="entry name" value="SCP2_sterol-bd_dom_sf"/>
</dbReference>
<dbReference type="InterPro" id="IPR024344">
    <property type="entry name" value="MDMPI_metal-binding"/>
</dbReference>
<keyword evidence="4" id="KW-1185">Reference proteome</keyword>
<dbReference type="NCBIfam" id="TIGR03083">
    <property type="entry name" value="maleylpyruvate isomerase family mycothiol-dependent enzyme"/>
    <property type="match status" value="1"/>
</dbReference>
<dbReference type="Gene3D" id="3.30.1050.20">
    <property type="match status" value="1"/>
</dbReference>
<dbReference type="Pfam" id="PF11716">
    <property type="entry name" value="MDMPI_N"/>
    <property type="match status" value="1"/>
</dbReference>
<protein>
    <submittedName>
        <fullName evidence="3">Mycothiol-dependent maleylpyruvate isomerase</fullName>
    </submittedName>
</protein>
<proteinExistence type="predicted"/>
<keyword evidence="3" id="KW-0413">Isomerase</keyword>
<dbReference type="Proteomes" id="UP000424462">
    <property type="component" value="Chromosome"/>
</dbReference>
<sequence length="245" mass="27034">MTGSFHDLPIEERLSLTRRGTAHYSGQLALLDNDEFAEPTALEGWNRTHLIAHVGYNAAAVSNLMHWATTGEETPMYESPQARNEEIKYGATLNPGALRNLHDHTVARLDVAWRDAPETAWTAEVVTAQGRTVPASETLWMRSREVWIHAVDLGVKATFSDIPEVVLSTLLQEIPTKWRNTGVGAGLVLVNSNNGERIEVNPADDENPLTEIHGELPGLVRWAAGRDSRGVTSPQGEVPEPPRWL</sequence>
<organism evidence="3 4">
    <name type="scientific">Corynebacterium occultum</name>
    <dbReference type="NCBI Taxonomy" id="2675219"/>
    <lineage>
        <taxon>Bacteria</taxon>
        <taxon>Bacillati</taxon>
        <taxon>Actinomycetota</taxon>
        <taxon>Actinomycetes</taxon>
        <taxon>Mycobacteriales</taxon>
        <taxon>Corynebacteriaceae</taxon>
        <taxon>Corynebacterium</taxon>
    </lineage>
</organism>
<dbReference type="AlphaFoldDB" id="A0A6B8W678"/>
<evidence type="ECO:0000313" key="3">
    <source>
        <dbReference type="EMBL" id="QGU06815.1"/>
    </source>
</evidence>
<feature type="region of interest" description="Disordered" evidence="1">
    <location>
        <begin position="224"/>
        <end position="245"/>
    </location>
</feature>
<keyword evidence="3" id="KW-0670">Pyruvate</keyword>
<name>A0A6B8W678_9CORY</name>
<accession>A0A6B8W678</accession>
<dbReference type="InterPro" id="IPR017517">
    <property type="entry name" value="Maleyloyr_isom"/>
</dbReference>
<gene>
    <name evidence="3" type="ORF">COCCU_04335</name>
</gene>
<dbReference type="GO" id="GO:0016853">
    <property type="term" value="F:isomerase activity"/>
    <property type="evidence" value="ECO:0007669"/>
    <property type="project" value="UniProtKB-KW"/>
</dbReference>
<feature type="domain" description="Mycothiol-dependent maleylpyruvate isomerase metal-binding" evidence="2">
    <location>
        <begin position="21"/>
        <end position="153"/>
    </location>
</feature>
<reference evidence="3 4" key="1">
    <citation type="submission" date="2019-11" db="EMBL/GenBank/DDBJ databases">
        <title>Complete genome sequence of Corynebacterium kalinowskii 1959, a novel Corynebacterium species isolated from soil of a small paddock in Vilsendorf, Germany.</title>
        <authorList>
            <person name="Schaffert L."/>
            <person name="Ruwe M."/>
            <person name="Milse J."/>
            <person name="Hanuschka K."/>
            <person name="Ortseifen V."/>
            <person name="Droste J."/>
            <person name="Brandt D."/>
            <person name="Schlueter L."/>
            <person name="Kutter Y."/>
            <person name="Vinke S."/>
            <person name="Viehoefer P."/>
            <person name="Jacob L."/>
            <person name="Luebke N.-C."/>
            <person name="Schulte-Berndt E."/>
            <person name="Hain C."/>
            <person name="Linder M."/>
            <person name="Schmidt P."/>
            <person name="Wollenschlaeger L."/>
            <person name="Luttermann T."/>
            <person name="Thieme E."/>
            <person name="Hassa J."/>
            <person name="Haak M."/>
            <person name="Wittchen M."/>
            <person name="Mentz A."/>
            <person name="Persicke M."/>
            <person name="Busche T."/>
            <person name="Ruckert C."/>
        </authorList>
    </citation>
    <scope>NUCLEOTIDE SEQUENCE [LARGE SCALE GENOMIC DNA]</scope>
    <source>
        <strain evidence="3 4">2039</strain>
    </source>
</reference>
<dbReference type="SUPFAM" id="SSF55718">
    <property type="entry name" value="SCP-like"/>
    <property type="match status" value="1"/>
</dbReference>
<evidence type="ECO:0000259" key="2">
    <source>
        <dbReference type="Pfam" id="PF11716"/>
    </source>
</evidence>
<dbReference type="KEGG" id="cok:COCCU_04335"/>